<dbReference type="eggNOG" id="COG1639">
    <property type="taxonomic scope" value="Bacteria"/>
</dbReference>
<dbReference type="SMART" id="SM00471">
    <property type="entry name" value="HDc"/>
    <property type="match status" value="1"/>
</dbReference>
<dbReference type="InterPro" id="IPR013976">
    <property type="entry name" value="HDOD"/>
</dbReference>
<dbReference type="Proteomes" id="UP000012019">
    <property type="component" value="Unassembled WGS sequence"/>
</dbReference>
<dbReference type="PANTHER" id="PTHR33525">
    <property type="match status" value="1"/>
</dbReference>
<dbReference type="OrthoDB" id="9770715at2"/>
<feature type="domain" description="HDOD" evidence="1">
    <location>
        <begin position="15"/>
        <end position="210"/>
    </location>
</feature>
<sequence length="282" mass="30588">MTLSATSLVNRSLELVSPPSTYTRLDTLIQDPDSAIDDFASVINTDPALATRLLKIVNSPFYGFPSQINTISRAITIIGTRELNHLVLATSVMNAFSGIPSTLINMDSFWQHSLACAMTARQLANACGQRGTERLFTAGLLHNIGSLVMYQSLPELAREAISSARFGNETIFQAEQRIIGFDHSEVGEALALAWRLPESLVDTIRHHHYPAEAKTAALDVAIVHVADVMVSAVPFGHAGDAHVPPLDPNAWQLLGLDLNIVPQILTQISLQLDSLTATMLKT</sequence>
<dbReference type="STRING" id="1286106.MPL1_10978"/>
<proteinExistence type="predicted"/>
<name>M7NYM7_9GAMM</name>
<protein>
    <recommendedName>
        <fullName evidence="1">HDOD domain-containing protein</fullName>
    </recommendedName>
</protein>
<dbReference type="AlphaFoldDB" id="M7NYM7"/>
<evidence type="ECO:0000313" key="3">
    <source>
        <dbReference type="Proteomes" id="UP000012019"/>
    </source>
</evidence>
<dbReference type="Pfam" id="PF08668">
    <property type="entry name" value="HDOD"/>
    <property type="match status" value="1"/>
</dbReference>
<reference evidence="2 3" key="1">
    <citation type="journal article" date="2013" name="Genome Announc.">
        <title>Draft Genome Sequence of Methylophaga lonarensis MPLT, a Haloalkaliphilic (Non-Methane-Utilizing) Methylotroph.</title>
        <authorList>
            <person name="Shetty S.A."/>
            <person name="Marathe N.P."/>
            <person name="Munot H."/>
            <person name="Antony C.P."/>
            <person name="Dhotre D.P."/>
            <person name="Murrell J.C."/>
            <person name="Shouche Y.S."/>
        </authorList>
    </citation>
    <scope>NUCLEOTIDE SEQUENCE [LARGE SCALE GENOMIC DNA]</scope>
    <source>
        <strain evidence="2 3">MPL</strain>
    </source>
</reference>
<dbReference type="PANTHER" id="PTHR33525:SF3">
    <property type="entry name" value="RIBONUCLEASE Y"/>
    <property type="match status" value="1"/>
</dbReference>
<comment type="caution">
    <text evidence="2">The sequence shown here is derived from an EMBL/GenBank/DDBJ whole genome shotgun (WGS) entry which is preliminary data.</text>
</comment>
<evidence type="ECO:0000259" key="1">
    <source>
        <dbReference type="PROSITE" id="PS51833"/>
    </source>
</evidence>
<dbReference type="NCBIfam" id="TIGR00277">
    <property type="entry name" value="HDIG"/>
    <property type="match status" value="1"/>
</dbReference>
<dbReference type="RefSeq" id="WP_009727154.1">
    <property type="nucleotide sequence ID" value="NZ_APHR01000060.1"/>
</dbReference>
<accession>M7NYM7</accession>
<dbReference type="Gene3D" id="1.10.3210.10">
    <property type="entry name" value="Hypothetical protein af1432"/>
    <property type="match status" value="1"/>
</dbReference>
<gene>
    <name evidence="2" type="ORF">MPL1_10978</name>
</gene>
<evidence type="ECO:0000313" key="2">
    <source>
        <dbReference type="EMBL" id="EMR12296.1"/>
    </source>
</evidence>
<dbReference type="PROSITE" id="PS51833">
    <property type="entry name" value="HDOD"/>
    <property type="match status" value="1"/>
</dbReference>
<dbReference type="PATRIC" id="fig|1286106.3.peg.2198"/>
<organism evidence="2 3">
    <name type="scientific">Methylophaga lonarensis MPL</name>
    <dbReference type="NCBI Taxonomy" id="1286106"/>
    <lineage>
        <taxon>Bacteria</taxon>
        <taxon>Pseudomonadati</taxon>
        <taxon>Pseudomonadota</taxon>
        <taxon>Gammaproteobacteria</taxon>
        <taxon>Thiotrichales</taxon>
        <taxon>Piscirickettsiaceae</taxon>
        <taxon>Methylophaga</taxon>
    </lineage>
</organism>
<dbReference type="InterPro" id="IPR003607">
    <property type="entry name" value="HD/PDEase_dom"/>
</dbReference>
<dbReference type="InterPro" id="IPR052340">
    <property type="entry name" value="RNase_Y/CdgJ"/>
</dbReference>
<keyword evidence="3" id="KW-1185">Reference proteome</keyword>
<dbReference type="InterPro" id="IPR006675">
    <property type="entry name" value="HDIG_dom"/>
</dbReference>
<dbReference type="SUPFAM" id="SSF109604">
    <property type="entry name" value="HD-domain/PDEase-like"/>
    <property type="match status" value="1"/>
</dbReference>
<dbReference type="EMBL" id="APHR01000060">
    <property type="protein sequence ID" value="EMR12296.1"/>
    <property type="molecule type" value="Genomic_DNA"/>
</dbReference>